<name>A0A3N4J4G7_9PEZI</name>
<evidence type="ECO:0000313" key="2">
    <source>
        <dbReference type="EMBL" id="RPA93213.1"/>
    </source>
</evidence>
<protein>
    <recommendedName>
        <fullName evidence="1">CHAT domain-containing protein</fullName>
    </recommendedName>
</protein>
<gene>
    <name evidence="2" type="ORF">L873DRAFT_1847319</name>
</gene>
<dbReference type="Proteomes" id="UP000276215">
    <property type="component" value="Unassembled WGS sequence"/>
</dbReference>
<dbReference type="OrthoDB" id="9991317at2759"/>
<feature type="domain" description="CHAT" evidence="1">
    <location>
        <begin position="279"/>
        <end position="507"/>
    </location>
</feature>
<dbReference type="InterPro" id="IPR024983">
    <property type="entry name" value="CHAT_dom"/>
</dbReference>
<sequence length="529" mass="58778">MTLSAFTWKRGIVKCHHLGTGFLVSAQKVAHLLYTGGHFNKSSSILKDAVNLMPRVNLQLLKCNDQQYILSALSGLAAISSSVTLLAKRGAYNSLRLLELGRAVIMGIAIDSGSDILEFQNNHLHLFHKFDRLRVEIDSPMDEVKRNPDETLDQCINHAVSRHMEAVNKMEKTLAHIPTLPGYHRYMLPPSLDALMKMAANGLVIILNSTNYRSDAIIVTTSAITLLELPKLHYEETTQHIGQLARFEQGSQELLRCAVNNKKMEDLLLWLWNKAWVGVGQLSMVPFHVAGDHSPGSACNTLSRAASSYIATIKTLSYAQQTEFRLFNNPIIGPSIQPGQSENTQLLLVLMPTIPGVRDLQCIDNEVQEILNSPSERAINAALLHNPTTADVLAKVWCSNIIHFACHAVPNTNPSNSHLLLLIPDGNNANKLMVRDISNVNTQNSQLAYLSACSSTKNISDDLVDKVIHLASGFQVAGFTHILENKWESQDTTYGEVTREFHWLLFNNDGNVDGNRRVAMAFHEVMKRL</sequence>
<organism evidence="2 3">
    <name type="scientific">Choiromyces venosus 120613-1</name>
    <dbReference type="NCBI Taxonomy" id="1336337"/>
    <lineage>
        <taxon>Eukaryota</taxon>
        <taxon>Fungi</taxon>
        <taxon>Dikarya</taxon>
        <taxon>Ascomycota</taxon>
        <taxon>Pezizomycotina</taxon>
        <taxon>Pezizomycetes</taxon>
        <taxon>Pezizales</taxon>
        <taxon>Tuberaceae</taxon>
        <taxon>Choiromyces</taxon>
    </lineage>
</organism>
<dbReference type="STRING" id="1336337.A0A3N4J4G7"/>
<proteinExistence type="predicted"/>
<evidence type="ECO:0000313" key="3">
    <source>
        <dbReference type="Proteomes" id="UP000276215"/>
    </source>
</evidence>
<accession>A0A3N4J4G7</accession>
<evidence type="ECO:0000259" key="1">
    <source>
        <dbReference type="Pfam" id="PF12770"/>
    </source>
</evidence>
<dbReference type="Pfam" id="PF12770">
    <property type="entry name" value="CHAT"/>
    <property type="match status" value="1"/>
</dbReference>
<dbReference type="EMBL" id="ML120457">
    <property type="protein sequence ID" value="RPA93213.1"/>
    <property type="molecule type" value="Genomic_DNA"/>
</dbReference>
<keyword evidence="3" id="KW-1185">Reference proteome</keyword>
<dbReference type="AlphaFoldDB" id="A0A3N4J4G7"/>
<reference evidence="2 3" key="1">
    <citation type="journal article" date="2018" name="Nat. Ecol. Evol.">
        <title>Pezizomycetes genomes reveal the molecular basis of ectomycorrhizal truffle lifestyle.</title>
        <authorList>
            <person name="Murat C."/>
            <person name="Payen T."/>
            <person name="Noel B."/>
            <person name="Kuo A."/>
            <person name="Morin E."/>
            <person name="Chen J."/>
            <person name="Kohler A."/>
            <person name="Krizsan K."/>
            <person name="Balestrini R."/>
            <person name="Da Silva C."/>
            <person name="Montanini B."/>
            <person name="Hainaut M."/>
            <person name="Levati E."/>
            <person name="Barry K.W."/>
            <person name="Belfiori B."/>
            <person name="Cichocki N."/>
            <person name="Clum A."/>
            <person name="Dockter R.B."/>
            <person name="Fauchery L."/>
            <person name="Guy J."/>
            <person name="Iotti M."/>
            <person name="Le Tacon F."/>
            <person name="Lindquist E.A."/>
            <person name="Lipzen A."/>
            <person name="Malagnac F."/>
            <person name="Mello A."/>
            <person name="Molinier V."/>
            <person name="Miyauchi S."/>
            <person name="Poulain J."/>
            <person name="Riccioni C."/>
            <person name="Rubini A."/>
            <person name="Sitrit Y."/>
            <person name="Splivallo R."/>
            <person name="Traeger S."/>
            <person name="Wang M."/>
            <person name="Zifcakova L."/>
            <person name="Wipf D."/>
            <person name="Zambonelli A."/>
            <person name="Paolocci F."/>
            <person name="Nowrousian M."/>
            <person name="Ottonello S."/>
            <person name="Baldrian P."/>
            <person name="Spatafora J.W."/>
            <person name="Henrissat B."/>
            <person name="Nagy L.G."/>
            <person name="Aury J.M."/>
            <person name="Wincker P."/>
            <person name="Grigoriev I.V."/>
            <person name="Bonfante P."/>
            <person name="Martin F.M."/>
        </authorList>
    </citation>
    <scope>NUCLEOTIDE SEQUENCE [LARGE SCALE GENOMIC DNA]</scope>
    <source>
        <strain evidence="2 3">120613-1</strain>
    </source>
</reference>